<dbReference type="EMBL" id="WNTK01000797">
    <property type="protein sequence ID" value="KAG9468642.1"/>
    <property type="molecule type" value="Genomic_DNA"/>
</dbReference>
<evidence type="ECO:0000256" key="1">
    <source>
        <dbReference type="SAM" id="MobiDB-lite"/>
    </source>
</evidence>
<comment type="caution">
    <text evidence="2">The sequence shown here is derived from an EMBL/GenBank/DDBJ whole genome shotgun (WGS) entry which is preliminary data.</text>
</comment>
<dbReference type="Proteomes" id="UP000770717">
    <property type="component" value="Unassembled WGS sequence"/>
</dbReference>
<dbReference type="AlphaFoldDB" id="A0A8J6EG88"/>
<dbReference type="OrthoDB" id="9893755at2759"/>
<feature type="compositionally biased region" description="Polar residues" evidence="1">
    <location>
        <begin position="248"/>
        <end position="271"/>
    </location>
</feature>
<feature type="compositionally biased region" description="Polar residues" evidence="1">
    <location>
        <begin position="159"/>
        <end position="184"/>
    </location>
</feature>
<feature type="compositionally biased region" description="Polar residues" evidence="1">
    <location>
        <begin position="192"/>
        <end position="203"/>
    </location>
</feature>
<feature type="compositionally biased region" description="Low complexity" evidence="1">
    <location>
        <begin position="104"/>
        <end position="158"/>
    </location>
</feature>
<protein>
    <submittedName>
        <fullName evidence="2">Uncharacterized protein</fullName>
    </submittedName>
</protein>
<gene>
    <name evidence="2" type="ORF">GDO78_022288</name>
</gene>
<organism evidence="2 3">
    <name type="scientific">Eleutherodactylus coqui</name>
    <name type="common">Puerto Rican coqui</name>
    <dbReference type="NCBI Taxonomy" id="57060"/>
    <lineage>
        <taxon>Eukaryota</taxon>
        <taxon>Metazoa</taxon>
        <taxon>Chordata</taxon>
        <taxon>Craniata</taxon>
        <taxon>Vertebrata</taxon>
        <taxon>Euteleostomi</taxon>
        <taxon>Amphibia</taxon>
        <taxon>Batrachia</taxon>
        <taxon>Anura</taxon>
        <taxon>Neobatrachia</taxon>
        <taxon>Hyloidea</taxon>
        <taxon>Eleutherodactylidae</taxon>
        <taxon>Eleutherodactylinae</taxon>
        <taxon>Eleutherodactylus</taxon>
        <taxon>Eleutherodactylus</taxon>
    </lineage>
</organism>
<feature type="region of interest" description="Disordered" evidence="1">
    <location>
        <begin position="93"/>
        <end position="271"/>
    </location>
</feature>
<proteinExistence type="predicted"/>
<keyword evidence="3" id="KW-1185">Reference proteome</keyword>
<evidence type="ECO:0000313" key="2">
    <source>
        <dbReference type="EMBL" id="KAG9468642.1"/>
    </source>
</evidence>
<evidence type="ECO:0000313" key="3">
    <source>
        <dbReference type="Proteomes" id="UP000770717"/>
    </source>
</evidence>
<sequence length="271" mass="29284">MMVQAHPMDKSYLQELHEKSSQKEKDLWGKKGATTNKHGLYEVNKQPCLPGCLYPAVVQWAHGPAHLSKRLMNCLILRYFHVSILSPTAAAKNQPKQQVINRPQSSGAAAKNQQKQQVLNQPQSSGAAAKNQQKQQVFNQPQSSGAAAKNQQKQQVVNRPQSSGAAAKNQQKQQVINRPQSSGAPTAAAKNPQKQQVINQPQSLGVRAGQNPQQPTPPAVCHPASSKVTETKTQIGDMKKSEAAGKNSGATGSTPPNQKLNTSNPSQFKET</sequence>
<reference evidence="2" key="1">
    <citation type="thesis" date="2020" institute="ProQuest LLC" country="789 East Eisenhower Parkway, Ann Arbor, MI, USA">
        <title>Comparative Genomics and Chromosome Evolution.</title>
        <authorList>
            <person name="Mudd A.B."/>
        </authorList>
    </citation>
    <scope>NUCLEOTIDE SEQUENCE</scope>
    <source>
        <strain evidence="2">HN-11 Male</strain>
        <tissue evidence="2">Kidney and liver</tissue>
    </source>
</reference>
<accession>A0A8J6EG88</accession>
<name>A0A8J6EG88_ELECQ</name>
<feature type="compositionally biased region" description="Polar residues" evidence="1">
    <location>
        <begin position="94"/>
        <end position="103"/>
    </location>
</feature>